<dbReference type="Pfam" id="PF26528">
    <property type="entry name" value="SnoaL_6"/>
    <property type="match status" value="1"/>
</dbReference>
<dbReference type="EMBL" id="WVTB01000079">
    <property type="protein sequence ID" value="KAF3800061.1"/>
    <property type="molecule type" value="Genomic_DNA"/>
</dbReference>
<keyword evidence="3" id="KW-1185">Reference proteome</keyword>
<dbReference type="RefSeq" id="XP_045259221.1">
    <property type="nucleotide sequence ID" value="XM_045415223.1"/>
</dbReference>
<evidence type="ECO:0000313" key="3">
    <source>
        <dbReference type="Proteomes" id="UP000613401"/>
    </source>
</evidence>
<reference evidence="2" key="1">
    <citation type="journal article" date="2020" name="Phytopathology">
        <title>Genome sequence and comparative analysis of Colletotrichum gloeosporioides isolated from Liriodendron leaves.</title>
        <authorList>
            <person name="Fu F.F."/>
            <person name="Hao Z."/>
            <person name="Wang P."/>
            <person name="Lu Y."/>
            <person name="Xue L.J."/>
            <person name="Wei G."/>
            <person name="Tian Y."/>
            <person name="Baishi H."/>
            <person name="Xu H."/>
            <person name="Shi J."/>
            <person name="Cheng T."/>
            <person name="Wang G."/>
            <person name="Yi Y."/>
            <person name="Chen J."/>
        </authorList>
    </citation>
    <scope>NUCLEOTIDE SEQUENCE</scope>
    <source>
        <strain evidence="2">Lc1</strain>
    </source>
</reference>
<sequence>MPSLLLRDTSAGSATSSSAIMASPQIDPALVNHLKDLYASYRHTKDIDAKGAFFSPSCYQICRPKPSFAARDRETIVRYLHETSPKKSSLSDEDTGTLKTKGYYTIRSLTDAEYEFGTDEHVIPAGFSSAEDVKKKARSEGWVGMRVDLWDEPVVAIDIDDSLMVKVQYWWRKEEDEWLQIFHDIMYLGSKDGSQGSGGEILQ</sequence>
<evidence type="ECO:0000313" key="2">
    <source>
        <dbReference type="EMBL" id="KAF3800061.1"/>
    </source>
</evidence>
<accession>A0A8H4FFQ1</accession>
<dbReference type="AlphaFoldDB" id="A0A8H4FFQ1"/>
<name>A0A8H4FFQ1_COLGL</name>
<reference evidence="2" key="2">
    <citation type="submission" date="2020-03" db="EMBL/GenBank/DDBJ databases">
        <authorList>
            <person name="Fu F.-F."/>
            <person name="Chen J."/>
        </authorList>
    </citation>
    <scope>NUCLEOTIDE SEQUENCE</scope>
    <source>
        <strain evidence="2">Lc1</strain>
    </source>
</reference>
<dbReference type="InterPro" id="IPR058931">
    <property type="entry name" value="SnoaL_6"/>
</dbReference>
<evidence type="ECO:0000259" key="1">
    <source>
        <dbReference type="Pfam" id="PF26528"/>
    </source>
</evidence>
<dbReference type="GeneID" id="69022542"/>
<proteinExistence type="predicted"/>
<feature type="domain" description="SnoaL-like" evidence="1">
    <location>
        <begin position="27"/>
        <end position="195"/>
    </location>
</feature>
<dbReference type="Proteomes" id="UP000613401">
    <property type="component" value="Unassembled WGS sequence"/>
</dbReference>
<gene>
    <name evidence="2" type="ORF">GCG54_00015439</name>
</gene>
<protein>
    <recommendedName>
        <fullName evidence="1">SnoaL-like domain-containing protein</fullName>
    </recommendedName>
</protein>
<organism evidence="2 3">
    <name type="scientific">Colletotrichum gloeosporioides</name>
    <name type="common">Anthracnose fungus</name>
    <name type="synonym">Glomerella cingulata</name>
    <dbReference type="NCBI Taxonomy" id="474922"/>
    <lineage>
        <taxon>Eukaryota</taxon>
        <taxon>Fungi</taxon>
        <taxon>Dikarya</taxon>
        <taxon>Ascomycota</taxon>
        <taxon>Pezizomycotina</taxon>
        <taxon>Sordariomycetes</taxon>
        <taxon>Hypocreomycetidae</taxon>
        <taxon>Glomerellales</taxon>
        <taxon>Glomerellaceae</taxon>
        <taxon>Colletotrichum</taxon>
        <taxon>Colletotrichum gloeosporioides species complex</taxon>
    </lineage>
</organism>
<comment type="caution">
    <text evidence="2">The sequence shown here is derived from an EMBL/GenBank/DDBJ whole genome shotgun (WGS) entry which is preliminary data.</text>
</comment>